<dbReference type="InterPro" id="IPR012338">
    <property type="entry name" value="Beta-lactam/transpept-like"/>
</dbReference>
<dbReference type="PANTHER" id="PTHR43283">
    <property type="entry name" value="BETA-LACTAMASE-RELATED"/>
    <property type="match status" value="1"/>
</dbReference>
<reference evidence="3 4" key="1">
    <citation type="submission" date="2018-11" db="EMBL/GenBank/DDBJ databases">
        <title>Flavobacterium sp. nov., YIM 102701-2 draft genome.</title>
        <authorList>
            <person name="Li G."/>
            <person name="Jiang Y."/>
        </authorList>
    </citation>
    <scope>NUCLEOTIDE SEQUENCE [LARGE SCALE GENOMIC DNA]</scope>
    <source>
        <strain evidence="3 4">YIM 102701-2</strain>
    </source>
</reference>
<dbReference type="AlphaFoldDB" id="A0A3P3WAN0"/>
<dbReference type="Pfam" id="PF00144">
    <property type="entry name" value="Beta-lactamase"/>
    <property type="match status" value="1"/>
</dbReference>
<dbReference type="Gene3D" id="3.40.710.10">
    <property type="entry name" value="DD-peptidase/beta-lactamase superfamily"/>
    <property type="match status" value="1"/>
</dbReference>
<organism evidence="3 4">
    <name type="scientific">Paenimyroides tangerinum</name>
    <dbReference type="NCBI Taxonomy" id="2488728"/>
    <lineage>
        <taxon>Bacteria</taxon>
        <taxon>Pseudomonadati</taxon>
        <taxon>Bacteroidota</taxon>
        <taxon>Flavobacteriia</taxon>
        <taxon>Flavobacteriales</taxon>
        <taxon>Flavobacteriaceae</taxon>
        <taxon>Paenimyroides</taxon>
    </lineage>
</organism>
<dbReference type="InterPro" id="IPR001466">
    <property type="entry name" value="Beta-lactam-related"/>
</dbReference>
<comment type="caution">
    <text evidence="3">The sequence shown here is derived from an EMBL/GenBank/DDBJ whole genome shotgun (WGS) entry which is preliminary data.</text>
</comment>
<name>A0A3P3WAN0_9FLAO</name>
<evidence type="ECO:0000313" key="4">
    <source>
        <dbReference type="Proteomes" id="UP000275719"/>
    </source>
</evidence>
<feature type="domain" description="Beta-lactamase-related" evidence="2">
    <location>
        <begin position="10"/>
        <end position="368"/>
    </location>
</feature>
<evidence type="ECO:0000259" key="2">
    <source>
        <dbReference type="Pfam" id="PF00144"/>
    </source>
</evidence>
<keyword evidence="4" id="KW-1185">Reference proteome</keyword>
<dbReference type="GO" id="GO:0016787">
    <property type="term" value="F:hydrolase activity"/>
    <property type="evidence" value="ECO:0007669"/>
    <property type="project" value="UniProtKB-KW"/>
</dbReference>
<sequence>MDAKKLAEIDKIAQKAIANKNAPGIQVLVARNGKIVYQKSYGKPTYANKGEVTNETVYDLASLSKILGTLPMVMKLYEDKQISFDDKLGDLLTRFKNTDKANITLKEILTHQSGFPAWIPFYKETLENGKPSDNFYRKTFSKEFPIQVSENLYLKAGYQDVILDKIKDSKLGDKTYKYSDLNFILLKEIVETKYNKSLDVLVEETFYKPLNIGLTYNPLQKMDKSKIAPSELDNYYRHTQVQGYVHDMGAAMFGGVAGHAGLFGTTTDVFKMMQFYLDAGLKNNSKILSAKTLNDFNTCYYCEKGNRRGAGFDKPQLGNSGPTCGCTSSSSYGHTGFTGTMTWVDPEYDLVYVFLSNRTFPNADENKLSKANVREDIQKVIYESIKK</sequence>
<dbReference type="InterPro" id="IPR050789">
    <property type="entry name" value="Diverse_Enzym_Activities"/>
</dbReference>
<evidence type="ECO:0000313" key="3">
    <source>
        <dbReference type="EMBL" id="RRJ91026.1"/>
    </source>
</evidence>
<dbReference type="OrthoDB" id="9805821at2"/>
<proteinExistence type="predicted"/>
<dbReference type="SUPFAM" id="SSF56601">
    <property type="entry name" value="beta-lactamase/transpeptidase-like"/>
    <property type="match status" value="1"/>
</dbReference>
<evidence type="ECO:0000256" key="1">
    <source>
        <dbReference type="ARBA" id="ARBA00022801"/>
    </source>
</evidence>
<protein>
    <recommendedName>
        <fullName evidence="2">Beta-lactamase-related domain-containing protein</fullName>
    </recommendedName>
</protein>
<keyword evidence="1" id="KW-0378">Hydrolase</keyword>
<dbReference type="PANTHER" id="PTHR43283:SF11">
    <property type="entry name" value="BETA-LACTAMASE-RELATED DOMAIN-CONTAINING PROTEIN"/>
    <property type="match status" value="1"/>
</dbReference>
<gene>
    <name evidence="3" type="ORF">EG240_07145</name>
</gene>
<accession>A0A3P3WAN0</accession>
<dbReference type="EMBL" id="RQVQ01000013">
    <property type="protein sequence ID" value="RRJ91026.1"/>
    <property type="molecule type" value="Genomic_DNA"/>
</dbReference>
<dbReference type="Proteomes" id="UP000275719">
    <property type="component" value="Unassembled WGS sequence"/>
</dbReference>